<evidence type="ECO:0000256" key="2">
    <source>
        <dbReference type="ARBA" id="ARBA00009784"/>
    </source>
</evidence>
<keyword evidence="5 7" id="KW-1133">Transmembrane helix</keyword>
<dbReference type="InterPro" id="IPR002771">
    <property type="entry name" value="Multi_antbiot-R_MarC"/>
</dbReference>
<dbReference type="EMBL" id="LT907988">
    <property type="protein sequence ID" value="SOE49592.1"/>
    <property type="molecule type" value="Genomic_DNA"/>
</dbReference>
<dbReference type="KEGG" id="odi:ODI_R2184"/>
<proteinExistence type="inferred from homology"/>
<evidence type="ECO:0000256" key="1">
    <source>
        <dbReference type="ARBA" id="ARBA00004651"/>
    </source>
</evidence>
<feature type="transmembrane region" description="Helical" evidence="7">
    <location>
        <begin position="65"/>
        <end position="86"/>
    </location>
</feature>
<keyword evidence="4 7" id="KW-0812">Transmembrane</keyword>
<evidence type="ECO:0000256" key="3">
    <source>
        <dbReference type="ARBA" id="ARBA00022475"/>
    </source>
</evidence>
<comment type="caution">
    <text evidence="7">Lacks conserved residue(s) required for the propagation of feature annotation.</text>
</comment>
<keyword evidence="6 7" id="KW-0472">Membrane</keyword>
<evidence type="ECO:0000313" key="8">
    <source>
        <dbReference type="EMBL" id="SBT23878.1"/>
    </source>
</evidence>
<reference evidence="8 10" key="1">
    <citation type="submission" date="2016-06" db="EMBL/GenBank/DDBJ databases">
        <authorList>
            <person name="Kjaerup R.B."/>
            <person name="Dalgaard T.S."/>
            <person name="Juul-Madsen H.R."/>
        </authorList>
    </citation>
    <scope>NUCLEOTIDE SEQUENCE [LARGE SCALE GENOMIC DNA]</scope>
    <source>
        <strain evidence="8">Orrdi1</strain>
    </source>
</reference>
<comment type="subcellular location">
    <subcellularLocation>
        <location evidence="1 7">Cell membrane</location>
        <topology evidence="1 7">Multi-pass membrane protein</topology>
    </subcellularLocation>
</comment>
<dbReference type="Pfam" id="PF01914">
    <property type="entry name" value="MarC"/>
    <property type="match status" value="1"/>
</dbReference>
<dbReference type="OrthoDB" id="21094at2"/>
<dbReference type="STRING" id="1851544.ODI_01260"/>
<name>A0A1C3JXN1_9BURK</name>
<evidence type="ECO:0000256" key="5">
    <source>
        <dbReference type="ARBA" id="ARBA00022989"/>
    </source>
</evidence>
<dbReference type="GO" id="GO:0005886">
    <property type="term" value="C:plasma membrane"/>
    <property type="evidence" value="ECO:0007669"/>
    <property type="project" value="UniProtKB-SubCell"/>
</dbReference>
<organism evidence="8 10">
    <name type="scientific">Orrella dioscoreae</name>
    <dbReference type="NCBI Taxonomy" id="1851544"/>
    <lineage>
        <taxon>Bacteria</taxon>
        <taxon>Pseudomonadati</taxon>
        <taxon>Pseudomonadota</taxon>
        <taxon>Betaproteobacteria</taxon>
        <taxon>Burkholderiales</taxon>
        <taxon>Alcaligenaceae</taxon>
        <taxon>Orrella</taxon>
    </lineage>
</organism>
<evidence type="ECO:0000256" key="4">
    <source>
        <dbReference type="ARBA" id="ARBA00022692"/>
    </source>
</evidence>
<dbReference type="AlphaFoldDB" id="A0A1C3JXN1"/>
<dbReference type="EMBL" id="FLRC01000003">
    <property type="protein sequence ID" value="SBT23878.1"/>
    <property type="molecule type" value="Genomic_DNA"/>
</dbReference>
<dbReference type="PANTHER" id="PTHR33508">
    <property type="entry name" value="UPF0056 MEMBRANE PROTEIN YHCE"/>
    <property type="match status" value="1"/>
</dbReference>
<feature type="transmembrane region" description="Helical" evidence="7">
    <location>
        <begin position="199"/>
        <end position="218"/>
    </location>
</feature>
<gene>
    <name evidence="8" type="ORF">ODI_01260</name>
    <name evidence="9" type="ORF">ODI_R2184</name>
</gene>
<keyword evidence="3" id="KW-1003">Cell membrane</keyword>
<dbReference type="Proteomes" id="UP000078558">
    <property type="component" value="Chromosome I"/>
</dbReference>
<evidence type="ECO:0000256" key="7">
    <source>
        <dbReference type="RuleBase" id="RU362048"/>
    </source>
</evidence>
<dbReference type="PANTHER" id="PTHR33508:SF1">
    <property type="entry name" value="UPF0056 MEMBRANE PROTEIN YHCE"/>
    <property type="match status" value="1"/>
</dbReference>
<protein>
    <recommendedName>
        <fullName evidence="7">UPF0056 membrane protein</fullName>
    </recommendedName>
</protein>
<feature type="transmembrane region" description="Helical" evidence="7">
    <location>
        <begin position="12"/>
        <end position="29"/>
    </location>
</feature>
<reference evidence="9 10" key="2">
    <citation type="submission" date="2017-08" db="EMBL/GenBank/DDBJ databases">
        <authorList>
            <person name="de Groot N.N."/>
        </authorList>
    </citation>
    <scope>NUCLEOTIDE SEQUENCE [LARGE SCALE GENOMIC DNA]</scope>
    <source>
        <strain evidence="9">Orrdi1</strain>
    </source>
</reference>
<keyword evidence="10" id="KW-1185">Reference proteome</keyword>
<sequence>MGRNVLLDHYAPIFLSSLLFALATLFPILNPPAVAPIFLSLTEGASLATRAALAKRIALNALMMLVIAMTLGHIVLAFFGISLAIVRVGGGMLVIASAWRLVNSPDGGTGHAAQLAEPFTSEMARARAFYPLTFPISCGPGTIAAAITVGASLRDDQTATSMVRLAGSLPALLLVSFSLFLCLRFAARFLHKLGESGTAVFMRLSAFILLCLGVQIVWEGISELLLQWLVRAGVAPAGAPSPLSFLLGKVIAS</sequence>
<feature type="transmembrane region" description="Helical" evidence="7">
    <location>
        <begin position="165"/>
        <end position="187"/>
    </location>
</feature>
<feature type="transmembrane region" description="Helical" evidence="7">
    <location>
        <begin position="128"/>
        <end position="153"/>
    </location>
</feature>
<accession>A0A1C3JXN1</accession>
<dbReference type="NCBIfam" id="TIGR00427">
    <property type="entry name" value="NAAT family transporter"/>
    <property type="match status" value="1"/>
</dbReference>
<evidence type="ECO:0000313" key="10">
    <source>
        <dbReference type="Proteomes" id="UP000078558"/>
    </source>
</evidence>
<evidence type="ECO:0000313" key="9">
    <source>
        <dbReference type="EMBL" id="SOE49592.1"/>
    </source>
</evidence>
<comment type="similarity">
    <text evidence="2 7">Belongs to the UPF0056 (MarC) family.</text>
</comment>
<evidence type="ECO:0000256" key="6">
    <source>
        <dbReference type="ARBA" id="ARBA00023136"/>
    </source>
</evidence>